<accession>A0AAV8W975</accession>
<name>A0AAV8W975_9CUCU</name>
<dbReference type="Proteomes" id="UP001159042">
    <property type="component" value="Unassembled WGS sequence"/>
</dbReference>
<gene>
    <name evidence="1" type="ORF">NQ315_001592</name>
</gene>
<sequence length="71" mass="7690">MTFPESQCPVPISIVANYAGVTRRILGDKLAELLAKLLIMHPCLIGGVSHKATEISDRGVEMHSGKINTFL</sequence>
<dbReference type="AlphaFoldDB" id="A0AAV8W975"/>
<reference evidence="1 2" key="1">
    <citation type="journal article" date="2023" name="Insect Mol. Biol.">
        <title>Genome sequencing provides insights into the evolution of gene families encoding plant cell wall-degrading enzymes in longhorned beetles.</title>
        <authorList>
            <person name="Shin N.R."/>
            <person name="Okamura Y."/>
            <person name="Kirsch R."/>
            <person name="Pauchet Y."/>
        </authorList>
    </citation>
    <scope>NUCLEOTIDE SEQUENCE [LARGE SCALE GENOMIC DNA]</scope>
    <source>
        <strain evidence="1">EAD_L_NR</strain>
    </source>
</reference>
<evidence type="ECO:0000313" key="1">
    <source>
        <dbReference type="EMBL" id="KAJ8923044.1"/>
    </source>
</evidence>
<organism evidence="1 2">
    <name type="scientific">Exocentrus adspersus</name>
    <dbReference type="NCBI Taxonomy" id="1586481"/>
    <lineage>
        <taxon>Eukaryota</taxon>
        <taxon>Metazoa</taxon>
        <taxon>Ecdysozoa</taxon>
        <taxon>Arthropoda</taxon>
        <taxon>Hexapoda</taxon>
        <taxon>Insecta</taxon>
        <taxon>Pterygota</taxon>
        <taxon>Neoptera</taxon>
        <taxon>Endopterygota</taxon>
        <taxon>Coleoptera</taxon>
        <taxon>Polyphaga</taxon>
        <taxon>Cucujiformia</taxon>
        <taxon>Chrysomeloidea</taxon>
        <taxon>Cerambycidae</taxon>
        <taxon>Lamiinae</taxon>
        <taxon>Acanthocinini</taxon>
        <taxon>Exocentrus</taxon>
    </lineage>
</organism>
<proteinExistence type="predicted"/>
<protein>
    <submittedName>
        <fullName evidence="1">Uncharacterized protein</fullName>
    </submittedName>
</protein>
<evidence type="ECO:0000313" key="2">
    <source>
        <dbReference type="Proteomes" id="UP001159042"/>
    </source>
</evidence>
<dbReference type="EMBL" id="JANEYG010000005">
    <property type="protein sequence ID" value="KAJ8923044.1"/>
    <property type="molecule type" value="Genomic_DNA"/>
</dbReference>
<comment type="caution">
    <text evidence="1">The sequence shown here is derived from an EMBL/GenBank/DDBJ whole genome shotgun (WGS) entry which is preliminary data.</text>
</comment>
<keyword evidence="2" id="KW-1185">Reference proteome</keyword>